<feature type="compositionally biased region" description="Basic and acidic residues" evidence="1">
    <location>
        <begin position="61"/>
        <end position="71"/>
    </location>
</feature>
<proteinExistence type="predicted"/>
<protein>
    <submittedName>
        <fullName evidence="2">(diamondback moth) hypothetical protein</fullName>
    </submittedName>
</protein>
<evidence type="ECO:0000313" key="2">
    <source>
        <dbReference type="EMBL" id="CAG9138382.1"/>
    </source>
</evidence>
<sequence>MPGSRGPRSRRPTRPRPRGCCCGTAGRRSRPGTRPCRPGTAGRCRRRCARARRTRGGCVRGADDDGGRDDGAGAALPPAGERAQVVQLHDGRVPLDAGLLPPHDPVSGR</sequence>
<gene>
    <name evidence="2" type="ORF">PLXY2_LOCUS16634</name>
</gene>
<evidence type="ECO:0000256" key="1">
    <source>
        <dbReference type="SAM" id="MobiDB-lite"/>
    </source>
</evidence>
<feature type="non-terminal residue" evidence="2">
    <location>
        <position position="109"/>
    </location>
</feature>
<feature type="region of interest" description="Disordered" evidence="1">
    <location>
        <begin position="1"/>
        <end position="43"/>
    </location>
</feature>
<dbReference type="Proteomes" id="UP000653454">
    <property type="component" value="Unassembled WGS sequence"/>
</dbReference>
<organism evidence="2 3">
    <name type="scientific">Plutella xylostella</name>
    <name type="common">Diamondback moth</name>
    <name type="synonym">Plutella maculipennis</name>
    <dbReference type="NCBI Taxonomy" id="51655"/>
    <lineage>
        <taxon>Eukaryota</taxon>
        <taxon>Metazoa</taxon>
        <taxon>Ecdysozoa</taxon>
        <taxon>Arthropoda</taxon>
        <taxon>Hexapoda</taxon>
        <taxon>Insecta</taxon>
        <taxon>Pterygota</taxon>
        <taxon>Neoptera</taxon>
        <taxon>Endopterygota</taxon>
        <taxon>Lepidoptera</taxon>
        <taxon>Glossata</taxon>
        <taxon>Ditrysia</taxon>
        <taxon>Yponomeutoidea</taxon>
        <taxon>Plutellidae</taxon>
        <taxon>Plutella</taxon>
    </lineage>
</organism>
<evidence type="ECO:0000313" key="3">
    <source>
        <dbReference type="Proteomes" id="UP000653454"/>
    </source>
</evidence>
<accession>A0A8S4GH27</accession>
<feature type="region of interest" description="Disordered" evidence="1">
    <location>
        <begin position="55"/>
        <end position="77"/>
    </location>
</feature>
<feature type="compositionally biased region" description="Basic residues" evidence="1">
    <location>
        <begin position="7"/>
        <end position="17"/>
    </location>
</feature>
<keyword evidence="3" id="KW-1185">Reference proteome</keyword>
<name>A0A8S4GH27_PLUXY</name>
<dbReference type="EMBL" id="CAJHNJ030000631">
    <property type="protein sequence ID" value="CAG9138382.1"/>
    <property type="molecule type" value="Genomic_DNA"/>
</dbReference>
<reference evidence="2" key="1">
    <citation type="submission" date="2020-11" db="EMBL/GenBank/DDBJ databases">
        <authorList>
            <person name="Whiteford S."/>
        </authorList>
    </citation>
    <scope>NUCLEOTIDE SEQUENCE</scope>
</reference>
<dbReference type="AlphaFoldDB" id="A0A8S4GH27"/>
<comment type="caution">
    <text evidence="2">The sequence shown here is derived from an EMBL/GenBank/DDBJ whole genome shotgun (WGS) entry which is preliminary data.</text>
</comment>